<comment type="similarity">
    <text evidence="10">Belongs to the PlsY family.</text>
</comment>
<feature type="transmembrane region" description="Helical" evidence="10">
    <location>
        <begin position="63"/>
        <end position="83"/>
    </location>
</feature>
<dbReference type="EC" id="2.3.1.275" evidence="10"/>
<dbReference type="NCBIfam" id="TIGR00023">
    <property type="entry name" value="glycerol-3-phosphate 1-O-acyltransferase PlsY"/>
    <property type="match status" value="1"/>
</dbReference>
<dbReference type="AlphaFoldDB" id="A0A5B2VAC0"/>
<keyword evidence="7 10" id="KW-0472">Membrane</keyword>
<gene>
    <name evidence="10 11" type="primary">plsY</name>
    <name evidence="11" type="ORF">F0L46_19980</name>
</gene>
<comment type="pathway">
    <text evidence="10">Lipid metabolism; phospholipid metabolism.</text>
</comment>
<evidence type="ECO:0000256" key="6">
    <source>
        <dbReference type="ARBA" id="ARBA00023098"/>
    </source>
</evidence>
<dbReference type="PANTHER" id="PTHR30309:SF0">
    <property type="entry name" value="GLYCEROL-3-PHOSPHATE ACYLTRANSFERASE-RELATED"/>
    <property type="match status" value="1"/>
</dbReference>
<dbReference type="EMBL" id="VUOA01000036">
    <property type="protein sequence ID" value="KAA2235299.1"/>
    <property type="molecule type" value="Genomic_DNA"/>
</dbReference>
<keyword evidence="12" id="KW-1185">Reference proteome</keyword>
<organism evidence="11 12">
    <name type="scientific">Salinarimonas soli</name>
    <dbReference type="NCBI Taxonomy" id="1638099"/>
    <lineage>
        <taxon>Bacteria</taxon>
        <taxon>Pseudomonadati</taxon>
        <taxon>Pseudomonadota</taxon>
        <taxon>Alphaproteobacteria</taxon>
        <taxon>Hyphomicrobiales</taxon>
        <taxon>Salinarimonadaceae</taxon>
        <taxon>Salinarimonas</taxon>
    </lineage>
</organism>
<feature type="transmembrane region" description="Helical" evidence="10">
    <location>
        <begin position="89"/>
        <end position="109"/>
    </location>
</feature>
<evidence type="ECO:0000256" key="1">
    <source>
        <dbReference type="ARBA" id="ARBA00022475"/>
    </source>
</evidence>
<dbReference type="UniPathway" id="UPA00085"/>
<dbReference type="PANTHER" id="PTHR30309">
    <property type="entry name" value="INNER MEMBRANE PROTEIN YGIH"/>
    <property type="match status" value="1"/>
</dbReference>
<keyword evidence="4 10" id="KW-0812">Transmembrane</keyword>
<evidence type="ECO:0000256" key="3">
    <source>
        <dbReference type="ARBA" id="ARBA00022679"/>
    </source>
</evidence>
<dbReference type="GO" id="GO:0043772">
    <property type="term" value="F:acyl-phosphate glycerol-3-phosphate acyltransferase activity"/>
    <property type="evidence" value="ECO:0007669"/>
    <property type="project" value="UniProtKB-UniRule"/>
</dbReference>
<keyword evidence="3 10" id="KW-0808">Transferase</keyword>
<dbReference type="SMART" id="SM01207">
    <property type="entry name" value="G3P_acyltransf"/>
    <property type="match status" value="1"/>
</dbReference>
<comment type="catalytic activity">
    <reaction evidence="10">
        <text>an acyl phosphate + sn-glycerol 3-phosphate = a 1-acyl-sn-glycero-3-phosphate + phosphate</text>
        <dbReference type="Rhea" id="RHEA:34075"/>
        <dbReference type="ChEBI" id="CHEBI:43474"/>
        <dbReference type="ChEBI" id="CHEBI:57597"/>
        <dbReference type="ChEBI" id="CHEBI:57970"/>
        <dbReference type="ChEBI" id="CHEBI:59918"/>
        <dbReference type="EC" id="2.3.1.275"/>
    </reaction>
</comment>
<dbReference type="Proteomes" id="UP000323142">
    <property type="component" value="Unassembled WGS sequence"/>
</dbReference>
<dbReference type="InterPro" id="IPR003811">
    <property type="entry name" value="G3P_acylTferase_PlsY"/>
</dbReference>
<comment type="function">
    <text evidence="10">Catalyzes the transfer of an acyl group from acyl-phosphate (acyl-PO(4)) to glycerol-3-phosphate (G3P) to form lysophosphatidic acid (LPA). This enzyme utilizes acyl-phosphate as fatty acyl donor, but not acyl-CoA or acyl-ACP.</text>
</comment>
<evidence type="ECO:0000313" key="12">
    <source>
        <dbReference type="Proteomes" id="UP000323142"/>
    </source>
</evidence>
<dbReference type="GO" id="GO:0008654">
    <property type="term" value="P:phospholipid biosynthetic process"/>
    <property type="evidence" value="ECO:0007669"/>
    <property type="project" value="UniProtKB-UniRule"/>
</dbReference>
<sequence length="204" mass="21696">MPVSMNWSLDLPYFLAALAFGYLCGSIPFGLILTRAAGLGDVRQIGSGNIGATNVLRTGNKKLAAATLLLDALKGTVPVLIAWRWGPNLAVLAALGAFLGHLFPVWLGFRGGKGVATFIGVLIGLKIAAALIFAGLWLGIAFATRYSSLAALVASAVTPVVLWFMGEGQMAQLFVPLVVLLWWKHRENIRRLLRGTEGKIGQKG</sequence>
<dbReference type="HAMAP" id="MF_01043">
    <property type="entry name" value="PlsY"/>
    <property type="match status" value="1"/>
</dbReference>
<evidence type="ECO:0000256" key="5">
    <source>
        <dbReference type="ARBA" id="ARBA00022989"/>
    </source>
</evidence>
<dbReference type="GO" id="GO:0005886">
    <property type="term" value="C:plasma membrane"/>
    <property type="evidence" value="ECO:0007669"/>
    <property type="project" value="UniProtKB-SubCell"/>
</dbReference>
<comment type="subcellular location">
    <subcellularLocation>
        <location evidence="10">Cell membrane</location>
        <topology evidence="10">Multi-pass membrane protein</topology>
    </subcellularLocation>
</comment>
<reference evidence="11 12" key="2">
    <citation type="submission" date="2019-09" db="EMBL/GenBank/DDBJ databases">
        <authorList>
            <person name="Jin C."/>
        </authorList>
    </citation>
    <scope>NUCLEOTIDE SEQUENCE [LARGE SCALE GENOMIC DNA]</scope>
    <source>
        <strain evidence="11 12">BN140002</strain>
    </source>
</reference>
<dbReference type="RefSeq" id="WP_149820853.1">
    <property type="nucleotide sequence ID" value="NZ_VUOA01000036.1"/>
</dbReference>
<protein>
    <recommendedName>
        <fullName evidence="10">Glycerol-3-phosphate acyltransferase</fullName>
    </recommendedName>
    <alternativeName>
        <fullName evidence="10">Acyl-PO4 G3P acyltransferase</fullName>
    </alternativeName>
    <alternativeName>
        <fullName evidence="10">Acyl-phosphate--glycerol-3-phosphate acyltransferase</fullName>
    </alternativeName>
    <alternativeName>
        <fullName evidence="10">G3P acyltransferase</fullName>
        <shortName evidence="10">GPAT</shortName>
        <ecNumber evidence="10">2.3.1.275</ecNumber>
    </alternativeName>
    <alternativeName>
        <fullName evidence="10">Lysophosphatidic acid synthase</fullName>
        <shortName evidence="10">LPA synthase</shortName>
    </alternativeName>
</protein>
<keyword evidence="8 10" id="KW-0594">Phospholipid biosynthesis</keyword>
<name>A0A5B2VAC0_9HYPH</name>
<keyword evidence="1 10" id="KW-1003">Cell membrane</keyword>
<dbReference type="Pfam" id="PF02660">
    <property type="entry name" value="G3P_acyltransf"/>
    <property type="match status" value="1"/>
</dbReference>
<evidence type="ECO:0000256" key="2">
    <source>
        <dbReference type="ARBA" id="ARBA00022516"/>
    </source>
</evidence>
<feature type="transmembrane region" description="Helical" evidence="10">
    <location>
        <begin position="116"/>
        <end position="140"/>
    </location>
</feature>
<keyword evidence="5 10" id="KW-1133">Transmembrane helix</keyword>
<feature type="transmembrane region" description="Helical" evidence="10">
    <location>
        <begin position="160"/>
        <end position="183"/>
    </location>
</feature>
<keyword evidence="11" id="KW-0012">Acyltransferase</keyword>
<accession>A0A5B2VAC0</accession>
<keyword evidence="6 10" id="KW-0443">Lipid metabolism</keyword>
<comment type="caution">
    <text evidence="11">The sequence shown here is derived from an EMBL/GenBank/DDBJ whole genome shotgun (WGS) entry which is preliminary data.</text>
</comment>
<comment type="subunit">
    <text evidence="10">Probably interacts with PlsX.</text>
</comment>
<feature type="transmembrane region" description="Helical" evidence="10">
    <location>
        <begin position="12"/>
        <end position="33"/>
    </location>
</feature>
<keyword evidence="2 10" id="KW-0444">Lipid biosynthesis</keyword>
<evidence type="ECO:0000256" key="10">
    <source>
        <dbReference type="HAMAP-Rule" id="MF_01043"/>
    </source>
</evidence>
<evidence type="ECO:0000256" key="9">
    <source>
        <dbReference type="ARBA" id="ARBA00023264"/>
    </source>
</evidence>
<dbReference type="OrthoDB" id="9777124at2"/>
<evidence type="ECO:0000256" key="7">
    <source>
        <dbReference type="ARBA" id="ARBA00023136"/>
    </source>
</evidence>
<reference evidence="11 12" key="1">
    <citation type="submission" date="2019-09" db="EMBL/GenBank/DDBJ databases">
        <title>Salinarimonas rosea gen. nov., sp. nov., a new member of the a-2 subgroup of the Proteobacteria.</title>
        <authorList>
            <person name="Liu J."/>
        </authorList>
    </citation>
    <scope>NUCLEOTIDE SEQUENCE [LARGE SCALE GENOMIC DNA]</scope>
    <source>
        <strain evidence="11 12">BN140002</strain>
    </source>
</reference>
<keyword evidence="9 10" id="KW-1208">Phospholipid metabolism</keyword>
<evidence type="ECO:0000313" key="11">
    <source>
        <dbReference type="EMBL" id="KAA2235299.1"/>
    </source>
</evidence>
<evidence type="ECO:0000256" key="4">
    <source>
        <dbReference type="ARBA" id="ARBA00022692"/>
    </source>
</evidence>
<evidence type="ECO:0000256" key="8">
    <source>
        <dbReference type="ARBA" id="ARBA00023209"/>
    </source>
</evidence>
<proteinExistence type="inferred from homology"/>